<reference evidence="1 2" key="1">
    <citation type="journal article" date="2018" name="J. Microbiol.">
        <title>Bacillus spongiae sp. nov., isolated from sponge of Jeju Island.</title>
        <authorList>
            <person name="Lee G.E."/>
            <person name="Im W.T."/>
            <person name="Park J.S."/>
        </authorList>
    </citation>
    <scope>NUCLEOTIDE SEQUENCE [LARGE SCALE GENOMIC DNA]</scope>
    <source>
        <strain evidence="1 2">135PIL107-10</strain>
    </source>
</reference>
<evidence type="ECO:0000313" key="2">
    <source>
        <dbReference type="Proteomes" id="UP001312865"/>
    </source>
</evidence>
<proteinExistence type="predicted"/>
<dbReference type="InterPro" id="IPR025412">
    <property type="entry name" value="DUF4304"/>
</dbReference>
<dbReference type="RefSeq" id="WP_336589086.1">
    <property type="nucleotide sequence ID" value="NZ_JBBAXC010000033.1"/>
</dbReference>
<dbReference type="Proteomes" id="UP001312865">
    <property type="component" value="Unassembled WGS sequence"/>
</dbReference>
<protein>
    <submittedName>
        <fullName evidence="1">DUF4304 domain-containing protein</fullName>
    </submittedName>
</protein>
<gene>
    <name evidence="1" type="ORF">WAK64_21760</name>
</gene>
<dbReference type="EMBL" id="JBBAXC010000033">
    <property type="protein sequence ID" value="MEI5909627.1"/>
    <property type="molecule type" value="Genomic_DNA"/>
</dbReference>
<keyword evidence="2" id="KW-1185">Reference proteome</keyword>
<sequence length="209" mass="24691">MGLENFKMKMKQATKKYGYRKNRNSFWKIENGFYKLIHIQKSSYGDYFFINLGIHPVGLPKLITNQLIIKERPPESECLFRKRIEQVIPSLTTSLNAMMSDGLTTEIQDDILKSIPYIEGWMEQHGTHSFIIENQDDTLIRLLNVVPILGEKAYYMTKYFSNLKVNNREIAYTYLQNYLSLDIFIENKILDFNQIDSYLISLLKEEFPY</sequence>
<comment type="caution">
    <text evidence="1">The sequence shown here is derived from an EMBL/GenBank/DDBJ whole genome shotgun (WGS) entry which is preliminary data.</text>
</comment>
<organism evidence="1 2">
    <name type="scientific">Bacillus spongiae</name>
    <dbReference type="NCBI Taxonomy" id="2683610"/>
    <lineage>
        <taxon>Bacteria</taxon>
        <taxon>Bacillati</taxon>
        <taxon>Bacillota</taxon>
        <taxon>Bacilli</taxon>
        <taxon>Bacillales</taxon>
        <taxon>Bacillaceae</taxon>
        <taxon>Bacillus</taxon>
    </lineage>
</organism>
<accession>A0ABU8HKK9</accession>
<name>A0ABU8HKK9_9BACI</name>
<dbReference type="Pfam" id="PF14137">
    <property type="entry name" value="DUF4304"/>
    <property type="match status" value="1"/>
</dbReference>
<evidence type="ECO:0000313" key="1">
    <source>
        <dbReference type="EMBL" id="MEI5909627.1"/>
    </source>
</evidence>